<keyword evidence="6" id="KW-1185">Reference proteome</keyword>
<evidence type="ECO:0000256" key="1">
    <source>
        <dbReference type="SAM" id="MobiDB-lite"/>
    </source>
</evidence>
<dbReference type="EMBL" id="BGPR01016010">
    <property type="protein sequence ID" value="GBN71479.1"/>
    <property type="molecule type" value="Genomic_DNA"/>
</dbReference>
<evidence type="ECO:0000313" key="4">
    <source>
        <dbReference type="EMBL" id="GBN71488.1"/>
    </source>
</evidence>
<accession>A0A4Y2R897</accession>
<name>A0A4Y2R897_ARAVE</name>
<protein>
    <submittedName>
        <fullName evidence="2">Uncharacterized protein</fullName>
    </submittedName>
</protein>
<comment type="caution">
    <text evidence="2">The sequence shown here is derived from an EMBL/GenBank/DDBJ whole genome shotgun (WGS) entry which is preliminary data.</text>
</comment>
<feature type="compositionally biased region" description="Basic and acidic residues" evidence="1">
    <location>
        <begin position="63"/>
        <end position="73"/>
    </location>
</feature>
<evidence type="ECO:0000313" key="6">
    <source>
        <dbReference type="Proteomes" id="UP000499080"/>
    </source>
</evidence>
<evidence type="ECO:0000313" key="3">
    <source>
        <dbReference type="EMBL" id="GBN71482.1"/>
    </source>
</evidence>
<dbReference type="EMBL" id="BGPR01016012">
    <property type="protein sequence ID" value="GBN71488.1"/>
    <property type="molecule type" value="Genomic_DNA"/>
</dbReference>
<organism evidence="2 6">
    <name type="scientific">Araneus ventricosus</name>
    <name type="common">Orbweaver spider</name>
    <name type="synonym">Epeira ventricosa</name>
    <dbReference type="NCBI Taxonomy" id="182803"/>
    <lineage>
        <taxon>Eukaryota</taxon>
        <taxon>Metazoa</taxon>
        <taxon>Ecdysozoa</taxon>
        <taxon>Arthropoda</taxon>
        <taxon>Chelicerata</taxon>
        <taxon>Arachnida</taxon>
        <taxon>Araneae</taxon>
        <taxon>Araneomorphae</taxon>
        <taxon>Entelegynae</taxon>
        <taxon>Araneoidea</taxon>
        <taxon>Araneidae</taxon>
        <taxon>Araneus</taxon>
    </lineage>
</organism>
<sequence length="139" mass="15614">MRPLHFVWNTGLQTPRQCTKPIKIRVDREKSWNFNRVRFSLGPVGRKTEIRYRLGGPSLSNKSESHKMREGKCSSESVWGNQSTHVFCKEGGGAEELGIGLALSAVGAVRHVNFPPTFMGSKWKRSAKKPSKWNGTDQS</sequence>
<evidence type="ECO:0000313" key="2">
    <source>
        <dbReference type="EMBL" id="GBN71479.1"/>
    </source>
</evidence>
<feature type="compositionally biased region" description="Basic residues" evidence="1">
    <location>
        <begin position="122"/>
        <end position="131"/>
    </location>
</feature>
<reference evidence="2 6" key="1">
    <citation type="journal article" date="2019" name="Sci. Rep.">
        <title>Orb-weaving spider Araneus ventricosus genome elucidates the spidroin gene catalogue.</title>
        <authorList>
            <person name="Kono N."/>
            <person name="Nakamura H."/>
            <person name="Ohtoshi R."/>
            <person name="Moran D.A.P."/>
            <person name="Shinohara A."/>
            <person name="Yoshida Y."/>
            <person name="Fujiwara M."/>
            <person name="Mori M."/>
            <person name="Tomita M."/>
            <person name="Arakawa K."/>
        </authorList>
    </citation>
    <scope>NUCLEOTIDE SEQUENCE [LARGE SCALE GENOMIC DNA]</scope>
</reference>
<proteinExistence type="predicted"/>
<dbReference type="AlphaFoldDB" id="A0A4Y2R897"/>
<dbReference type="EMBL" id="BGPR01016011">
    <property type="protein sequence ID" value="GBN71482.1"/>
    <property type="molecule type" value="Genomic_DNA"/>
</dbReference>
<feature type="region of interest" description="Disordered" evidence="1">
    <location>
        <begin position="119"/>
        <end position="139"/>
    </location>
</feature>
<dbReference type="EMBL" id="BGPR01016013">
    <property type="protein sequence ID" value="GBN71490.1"/>
    <property type="molecule type" value="Genomic_DNA"/>
</dbReference>
<feature type="region of interest" description="Disordered" evidence="1">
    <location>
        <begin position="55"/>
        <end position="76"/>
    </location>
</feature>
<gene>
    <name evidence="2" type="ORF">AVEN_14205_1</name>
    <name evidence="3" type="ORF">AVEN_47535_1</name>
    <name evidence="4" type="ORF">AVEN_77457_1</name>
    <name evidence="5" type="ORF">AVEN_85916_1</name>
</gene>
<dbReference type="Proteomes" id="UP000499080">
    <property type="component" value="Unassembled WGS sequence"/>
</dbReference>
<evidence type="ECO:0000313" key="5">
    <source>
        <dbReference type="EMBL" id="GBN71490.1"/>
    </source>
</evidence>